<dbReference type="Proteomes" id="UP000547879">
    <property type="component" value="Unassembled WGS sequence"/>
</dbReference>
<sequence length="75" mass="8997">MLLAQFDQPICAQRRYLAQEIVGLNDVFDFLDEWPREKRNLTYETLVRYYREAAGGHRPIDAARENFRVFFKAEQ</sequence>
<keyword evidence="2" id="KW-1185">Reference proteome</keyword>
<organism evidence="1 2">
    <name type="scientific">Rhizobium wenxiniae</name>
    <dbReference type="NCBI Taxonomy" id="1737357"/>
    <lineage>
        <taxon>Bacteria</taxon>
        <taxon>Pseudomonadati</taxon>
        <taxon>Pseudomonadota</taxon>
        <taxon>Alphaproteobacteria</taxon>
        <taxon>Hyphomicrobiales</taxon>
        <taxon>Rhizobiaceae</taxon>
        <taxon>Rhizobium/Agrobacterium group</taxon>
        <taxon>Rhizobium</taxon>
    </lineage>
</organism>
<dbReference type="EMBL" id="JACHEG010000006">
    <property type="protein sequence ID" value="MBB6164504.1"/>
    <property type="molecule type" value="Genomic_DNA"/>
</dbReference>
<reference evidence="1 2" key="1">
    <citation type="submission" date="2020-08" db="EMBL/GenBank/DDBJ databases">
        <title>Genomic Encyclopedia of Type Strains, Phase IV (KMG-IV): sequencing the most valuable type-strain genomes for metagenomic binning, comparative biology and taxonomic classification.</title>
        <authorList>
            <person name="Goeker M."/>
        </authorList>
    </citation>
    <scope>NUCLEOTIDE SEQUENCE [LARGE SCALE GENOMIC DNA]</scope>
    <source>
        <strain evidence="1 2">DSM 100734</strain>
    </source>
</reference>
<protein>
    <recommendedName>
        <fullName evidence="3">DUF982 domain-containing protein</fullName>
    </recommendedName>
</protein>
<dbReference type="AlphaFoldDB" id="A0A7W9Y9L2"/>
<comment type="caution">
    <text evidence="1">The sequence shown here is derived from an EMBL/GenBank/DDBJ whole genome shotgun (WGS) entry which is preliminary data.</text>
</comment>
<evidence type="ECO:0008006" key="3">
    <source>
        <dbReference type="Google" id="ProtNLM"/>
    </source>
</evidence>
<evidence type="ECO:0000313" key="2">
    <source>
        <dbReference type="Proteomes" id="UP000547879"/>
    </source>
</evidence>
<dbReference type="Gene3D" id="6.10.250.730">
    <property type="match status" value="1"/>
</dbReference>
<gene>
    <name evidence="1" type="ORF">HNQ72_004349</name>
</gene>
<accession>A0A7W9Y9L2</accession>
<dbReference type="RefSeq" id="WP_244654641.1">
    <property type="nucleotide sequence ID" value="NZ_BMHW01000019.1"/>
</dbReference>
<name>A0A7W9Y9L2_9HYPH</name>
<dbReference type="Pfam" id="PF06169">
    <property type="entry name" value="DUF982"/>
    <property type="match status" value="1"/>
</dbReference>
<proteinExistence type="predicted"/>
<dbReference type="InterPro" id="IPR010385">
    <property type="entry name" value="DUF982"/>
</dbReference>
<evidence type="ECO:0000313" key="1">
    <source>
        <dbReference type="EMBL" id="MBB6164504.1"/>
    </source>
</evidence>